<dbReference type="Gene3D" id="1.20.200.10">
    <property type="entry name" value="Fumarase/aspartase (Central domain)"/>
    <property type="match status" value="1"/>
</dbReference>
<dbReference type="PANTHER" id="PTHR43814:SF1">
    <property type="entry name" value="ARGININOSUCCINATE LYASE"/>
    <property type="match status" value="1"/>
</dbReference>
<evidence type="ECO:0000256" key="2">
    <source>
        <dbReference type="ARBA" id="ARBA00004941"/>
    </source>
</evidence>
<keyword evidence="4 7" id="KW-0055">Arginine biosynthesis</keyword>
<evidence type="ECO:0000256" key="3">
    <source>
        <dbReference type="ARBA" id="ARBA00012338"/>
    </source>
</evidence>
<dbReference type="NCBIfam" id="TIGR00838">
    <property type="entry name" value="argH"/>
    <property type="match status" value="1"/>
</dbReference>
<dbReference type="PRINTS" id="PR00149">
    <property type="entry name" value="FUMRATELYASE"/>
</dbReference>
<dbReference type="HAMAP" id="MF_00006">
    <property type="entry name" value="Arg_succ_lyase"/>
    <property type="match status" value="1"/>
</dbReference>
<keyword evidence="5 7" id="KW-0028">Amino-acid biosynthesis</keyword>
<dbReference type="PANTHER" id="PTHR43814">
    <property type="entry name" value="ARGININOSUCCINATE LYASE"/>
    <property type="match status" value="1"/>
</dbReference>
<comment type="catalytic activity">
    <reaction evidence="1 7">
        <text>2-(N(omega)-L-arginino)succinate = fumarate + L-arginine</text>
        <dbReference type="Rhea" id="RHEA:24020"/>
        <dbReference type="ChEBI" id="CHEBI:29806"/>
        <dbReference type="ChEBI" id="CHEBI:32682"/>
        <dbReference type="ChEBI" id="CHEBI:57472"/>
        <dbReference type="EC" id="4.3.2.1"/>
    </reaction>
</comment>
<comment type="subcellular location">
    <subcellularLocation>
        <location evidence="7">Cytoplasm</location>
    </subcellularLocation>
</comment>
<evidence type="ECO:0000256" key="4">
    <source>
        <dbReference type="ARBA" id="ARBA00022571"/>
    </source>
</evidence>
<protein>
    <recommendedName>
        <fullName evidence="3 7">Argininosuccinate lyase</fullName>
        <shortName evidence="7">ASAL</shortName>
        <ecNumber evidence="3 7">4.3.2.1</ecNumber>
    </recommendedName>
    <alternativeName>
        <fullName evidence="7">Arginosuccinase</fullName>
    </alternativeName>
</protein>
<comment type="pathway">
    <text evidence="2 7">Amino-acid biosynthesis; L-arginine biosynthesis; L-arginine from L-ornithine and carbamoyl phosphate: step 3/3.</text>
</comment>
<evidence type="ECO:0000259" key="9">
    <source>
        <dbReference type="Pfam" id="PF14698"/>
    </source>
</evidence>
<dbReference type="AlphaFoldDB" id="A0AAE6QAV6"/>
<dbReference type="PROSITE" id="PS00163">
    <property type="entry name" value="FUMARATE_LYASES"/>
    <property type="match status" value="1"/>
</dbReference>
<dbReference type="SUPFAM" id="SSF48557">
    <property type="entry name" value="L-aspartase-like"/>
    <property type="match status" value="1"/>
</dbReference>
<dbReference type="Gene3D" id="1.10.275.10">
    <property type="entry name" value="Fumarase/aspartase (N-terminal domain)"/>
    <property type="match status" value="1"/>
</dbReference>
<dbReference type="Pfam" id="PF14698">
    <property type="entry name" value="ASL_C2"/>
    <property type="match status" value="1"/>
</dbReference>
<evidence type="ECO:0000256" key="6">
    <source>
        <dbReference type="ARBA" id="ARBA00023239"/>
    </source>
</evidence>
<evidence type="ECO:0000313" key="10">
    <source>
        <dbReference type="EMBL" id="QGR03186.1"/>
    </source>
</evidence>
<dbReference type="GO" id="GO:0042450">
    <property type="term" value="P:L-arginine biosynthetic process via ornithine"/>
    <property type="evidence" value="ECO:0007669"/>
    <property type="project" value="UniProtKB-UniRule"/>
</dbReference>
<evidence type="ECO:0000256" key="5">
    <source>
        <dbReference type="ARBA" id="ARBA00022605"/>
    </source>
</evidence>
<evidence type="ECO:0000313" key="11">
    <source>
        <dbReference type="Proteomes" id="UP000422822"/>
    </source>
</evidence>
<dbReference type="InterPro" id="IPR024083">
    <property type="entry name" value="Fumarase/histidase_N"/>
</dbReference>
<evidence type="ECO:0000256" key="7">
    <source>
        <dbReference type="HAMAP-Rule" id="MF_00006"/>
    </source>
</evidence>
<organism evidence="10 11">
    <name type="scientific">Ehrlichia ruminantium</name>
    <name type="common">heartwater rickettsia</name>
    <name type="synonym">Cowdria ruminantium</name>
    <dbReference type="NCBI Taxonomy" id="779"/>
    <lineage>
        <taxon>Bacteria</taxon>
        <taxon>Pseudomonadati</taxon>
        <taxon>Pseudomonadota</taxon>
        <taxon>Alphaproteobacteria</taxon>
        <taxon>Rickettsiales</taxon>
        <taxon>Anaplasmataceae</taxon>
        <taxon>Ehrlichia</taxon>
    </lineage>
</organism>
<dbReference type="EMBL" id="CP033455">
    <property type="protein sequence ID" value="QGR03186.1"/>
    <property type="molecule type" value="Genomic_DNA"/>
</dbReference>
<dbReference type="EC" id="4.3.2.1" evidence="3 7"/>
<dbReference type="FunFam" id="1.10.275.10:FF:000002">
    <property type="entry name" value="Argininosuccinate lyase"/>
    <property type="match status" value="1"/>
</dbReference>
<keyword evidence="11" id="KW-1185">Reference proteome</keyword>
<keyword evidence="7" id="KW-0963">Cytoplasm</keyword>
<evidence type="ECO:0000259" key="8">
    <source>
        <dbReference type="Pfam" id="PF00206"/>
    </source>
</evidence>
<comment type="similarity">
    <text evidence="7">Belongs to the lyase 1 family. Argininosuccinate lyase subfamily.</text>
</comment>
<proteinExistence type="inferred from homology"/>
<feature type="domain" description="Argininosuccinate lyase C-terminal" evidence="9">
    <location>
        <begin position="365"/>
        <end position="433"/>
    </location>
</feature>
<dbReference type="InterPro" id="IPR022761">
    <property type="entry name" value="Fumarate_lyase_N"/>
</dbReference>
<gene>
    <name evidence="7 10" type="primary">argH</name>
    <name evidence="10" type="ORF">EDL80_00990</name>
</gene>
<accession>A0AAE6QAV6</accession>
<reference evidence="10 11" key="1">
    <citation type="submission" date="2018-10" db="EMBL/GenBank/DDBJ databases">
        <title>Propagation and draft genome sequences of three atypical Erhlichia ruminantium isolates.</title>
        <authorList>
            <person name="Liebenberg J."/>
            <person name="Steyn H."/>
            <person name="Josemans A."/>
            <person name="Zweygarth E."/>
        </authorList>
    </citation>
    <scope>NUCLEOTIDE SEQUENCE [LARGE SCALE GENOMIC DNA]</scope>
    <source>
        <strain evidence="10 11">Omatjenne</strain>
    </source>
</reference>
<sequence>MTNPLWGGRFTTSSSDIMKKINESISFDKALYEEDILGSIAHCKMLVNQKIISKYEGQLIIHGLEVIQKQIASGDFKFSTDLEDIHMNIEYNLKKMIGNIAGKLHTARSRNDQVATDLKLWIRKSIKKLKQQLYELQLTLLKIAETHYDTIMPGFTHLQIAQPVTLGHHLMAYFEMFKRDYSRWDDLYRRMNQCPAGSAALAGTSFPIDRHFIAQELGFDSPTENSIDAVSDRDYAIEFLSNASICIMHLSRLAEEIILWCSYNFKFITLSDNITTGSSIMPQKKNPDAAELIRGKTGRIFASLNHVLVVMKGLPLAYSKDMQEDKEPIFDAAENLILCIEAMNSMLQNITINSKNMLEAAEDNYSTATDLADWLVKHLNLSFRESHEITGQIVKLAEQNQCKIHELTLTQMQTIVPSITEDIFLVLSVKNSVTSRTSYGGTAPVNVLKAVENGKLYLEKINDKT</sequence>
<dbReference type="GO" id="GO:0004056">
    <property type="term" value="F:argininosuccinate lyase activity"/>
    <property type="evidence" value="ECO:0007669"/>
    <property type="project" value="UniProtKB-UniRule"/>
</dbReference>
<dbReference type="Gene3D" id="1.10.40.30">
    <property type="entry name" value="Fumarase/aspartase (C-terminal domain)"/>
    <property type="match status" value="1"/>
</dbReference>
<dbReference type="InterPro" id="IPR020557">
    <property type="entry name" value="Fumarate_lyase_CS"/>
</dbReference>
<dbReference type="FunFam" id="1.20.200.10:FF:000015">
    <property type="entry name" value="argininosuccinate lyase isoform X2"/>
    <property type="match status" value="1"/>
</dbReference>
<keyword evidence="6 7" id="KW-0456">Lyase</keyword>
<dbReference type="InterPro" id="IPR000362">
    <property type="entry name" value="Fumarate_lyase_fam"/>
</dbReference>
<dbReference type="InterPro" id="IPR008948">
    <property type="entry name" value="L-Aspartase-like"/>
</dbReference>
<dbReference type="PRINTS" id="PR00145">
    <property type="entry name" value="ARGSUCLYASE"/>
</dbReference>
<dbReference type="RefSeq" id="WP_158406355.1">
    <property type="nucleotide sequence ID" value="NZ_CP033454.1"/>
</dbReference>
<evidence type="ECO:0000256" key="1">
    <source>
        <dbReference type="ARBA" id="ARBA00000985"/>
    </source>
</evidence>
<dbReference type="InterPro" id="IPR009049">
    <property type="entry name" value="Argininosuccinate_lyase"/>
</dbReference>
<dbReference type="Pfam" id="PF00206">
    <property type="entry name" value="Lyase_1"/>
    <property type="match status" value="1"/>
</dbReference>
<dbReference type="FunFam" id="1.10.40.30:FF:000001">
    <property type="entry name" value="Argininosuccinate lyase"/>
    <property type="match status" value="1"/>
</dbReference>
<name>A0AAE6QAV6_EHRRU</name>
<dbReference type="Proteomes" id="UP000422822">
    <property type="component" value="Chromosome"/>
</dbReference>
<feature type="domain" description="Fumarate lyase N-terminal" evidence="8">
    <location>
        <begin position="8"/>
        <end position="301"/>
    </location>
</feature>
<dbReference type="InterPro" id="IPR029419">
    <property type="entry name" value="Arg_succ_lyase_C"/>
</dbReference>
<dbReference type="CDD" id="cd01359">
    <property type="entry name" value="Argininosuccinate_lyase"/>
    <property type="match status" value="1"/>
</dbReference>
<dbReference type="GO" id="GO:0005829">
    <property type="term" value="C:cytosol"/>
    <property type="evidence" value="ECO:0007669"/>
    <property type="project" value="TreeGrafter"/>
</dbReference>